<evidence type="ECO:0000313" key="3">
    <source>
        <dbReference type="EMBL" id="MDS3859891.1"/>
    </source>
</evidence>
<name>A0AAE4FPT5_9CYAN</name>
<evidence type="ECO:0000256" key="2">
    <source>
        <dbReference type="SAM" id="Phobius"/>
    </source>
</evidence>
<dbReference type="AlphaFoldDB" id="A0AAE4FPT5"/>
<feature type="compositionally biased region" description="Basic and acidic residues" evidence="1">
    <location>
        <begin position="288"/>
        <end position="298"/>
    </location>
</feature>
<protein>
    <submittedName>
        <fullName evidence="3">Ycf66 family protein</fullName>
    </submittedName>
</protein>
<accession>A0AAE4FPT5</accession>
<evidence type="ECO:0000256" key="1">
    <source>
        <dbReference type="SAM" id="MobiDB-lite"/>
    </source>
</evidence>
<keyword evidence="2" id="KW-0472">Membrane</keyword>
<feature type="transmembrane region" description="Helical" evidence="2">
    <location>
        <begin position="45"/>
        <end position="62"/>
    </location>
</feature>
<comment type="caution">
    <text evidence="3">The sequence shown here is derived from an EMBL/GenBank/DDBJ whole genome shotgun (WGS) entry which is preliminary data.</text>
</comment>
<feature type="transmembrane region" description="Helical" evidence="2">
    <location>
        <begin position="13"/>
        <end position="33"/>
    </location>
</feature>
<dbReference type="EMBL" id="JAVMIP010000002">
    <property type="protein sequence ID" value="MDS3859891.1"/>
    <property type="molecule type" value="Genomic_DNA"/>
</dbReference>
<keyword evidence="4" id="KW-1185">Reference proteome</keyword>
<feature type="transmembrane region" description="Helical" evidence="2">
    <location>
        <begin position="68"/>
        <end position="85"/>
    </location>
</feature>
<dbReference type="RefSeq" id="WP_322877188.1">
    <property type="nucleotide sequence ID" value="NZ_JAVMIP010000002.1"/>
</dbReference>
<dbReference type="Pfam" id="PF07444">
    <property type="entry name" value="Ycf66_N"/>
    <property type="match status" value="1"/>
</dbReference>
<keyword evidence="2" id="KW-1133">Transmembrane helix</keyword>
<dbReference type="Proteomes" id="UP001268256">
    <property type="component" value="Unassembled WGS sequence"/>
</dbReference>
<keyword evidence="2" id="KW-0812">Transmembrane</keyword>
<dbReference type="InterPro" id="IPR010004">
    <property type="entry name" value="Uncharacterised_Ycf66"/>
</dbReference>
<organism evidence="3 4">
    <name type="scientific">Pseudocalidococcus azoricus BACA0444</name>
    <dbReference type="NCBI Taxonomy" id="2918990"/>
    <lineage>
        <taxon>Bacteria</taxon>
        <taxon>Bacillati</taxon>
        <taxon>Cyanobacteriota</taxon>
        <taxon>Cyanophyceae</taxon>
        <taxon>Acaryochloridales</taxon>
        <taxon>Thermosynechococcaceae</taxon>
        <taxon>Pseudocalidococcus</taxon>
        <taxon>Pseudocalidococcus azoricus</taxon>
    </lineage>
</organism>
<proteinExistence type="predicted"/>
<reference evidence="4" key="1">
    <citation type="submission" date="2023-07" db="EMBL/GenBank/DDBJ databases">
        <authorList>
            <person name="Luz R."/>
            <person name="Cordeiro R."/>
            <person name="Fonseca A."/>
            <person name="Goncalves V."/>
        </authorList>
    </citation>
    <scope>NUCLEOTIDE SEQUENCE [LARGE SCALE GENOMIC DNA]</scope>
    <source>
        <strain evidence="4">BACA0444</strain>
    </source>
</reference>
<gene>
    <name evidence="3" type="ORF">RIF25_03625</name>
</gene>
<feature type="region of interest" description="Disordered" evidence="1">
    <location>
        <begin position="255"/>
        <end position="306"/>
    </location>
</feature>
<sequence>MVHTVVTEDDEGMLTYLLAWAIAVGSFGLYLTAFFFPELHRKNDLILSGVGLFFALTLWIYADRLRGGLLLGETAAVVLIFWFAWQSFNYRRQLTDPKLKTDDSQAQELWQAIKSVLPGQKSESDGVPTSKIAGQISDWVSKVDLDKLKGQFQGVIKKVPLPTPKSDSPTQAKVNEPDLAEFEETITDVVTETLAEADVPPIESVGVEPEPTLEPPVESIAVEPEATPEPLIESVNVEPELTIKFIAVKPEPIHEPPAESVTLEPQPQDIQVEVGGELAPDPNLEQPEPNHDQHEDPWPPKGTELS</sequence>
<evidence type="ECO:0000313" key="4">
    <source>
        <dbReference type="Proteomes" id="UP001268256"/>
    </source>
</evidence>